<gene>
    <name evidence="1" type="ORF">FOY91_06695</name>
</gene>
<keyword evidence="2" id="KW-1185">Reference proteome</keyword>
<dbReference type="Proteomes" id="UP000318681">
    <property type="component" value="Unassembled WGS sequence"/>
</dbReference>
<organism evidence="1 2">
    <name type="scientific">Alterirhizorhabdus solaris</name>
    <dbReference type="NCBI Taxonomy" id="2529389"/>
    <lineage>
        <taxon>Bacteria</taxon>
        <taxon>Pseudomonadati</taxon>
        <taxon>Pseudomonadota</taxon>
        <taxon>Alphaproteobacteria</taxon>
        <taxon>Sphingomonadales</taxon>
        <taxon>Rhizorhabdaceae</taxon>
        <taxon>Alterirhizorhabdus</taxon>
    </lineage>
</organism>
<dbReference type="AlphaFoldDB" id="A0A558R894"/>
<accession>A0A558R894</accession>
<protein>
    <submittedName>
        <fullName evidence="1">Uncharacterized protein</fullName>
    </submittedName>
</protein>
<evidence type="ECO:0000313" key="1">
    <source>
        <dbReference type="EMBL" id="TVV75587.1"/>
    </source>
</evidence>
<sequence>MTSLPVDSIAQVWAATSAQGPFSGDAWIGPSFQPYAGSAQLPSGELTLQWSAPLNGTPPIARYWRILIYSTTRFYFQMRRVLIGRRFSPARNFSNGAAFGVRDLGTADFSRRGVLLRTRGAKLRTVGLTFSSLYKDELEEKLQPLLEYLGNTEMLALITDPDPHAQRSRRTFYGQLVGEVGSIQRRAGAWQAAINLVSLM</sequence>
<name>A0A558R894_9SPHN</name>
<comment type="caution">
    <text evidence="1">The sequence shown here is derived from an EMBL/GenBank/DDBJ whole genome shotgun (WGS) entry which is preliminary data.</text>
</comment>
<dbReference type="EMBL" id="VNIM01000019">
    <property type="protein sequence ID" value="TVV75587.1"/>
    <property type="molecule type" value="Genomic_DNA"/>
</dbReference>
<evidence type="ECO:0000313" key="2">
    <source>
        <dbReference type="Proteomes" id="UP000318681"/>
    </source>
</evidence>
<dbReference type="OrthoDB" id="7432466at2"/>
<proteinExistence type="predicted"/>
<reference evidence="1 2" key="1">
    <citation type="submission" date="2019-07" db="EMBL/GenBank/DDBJ databases">
        <title>Sphingomonas solaris sp. nov., isolated from a solar panel from Boston, Massachusetts.</title>
        <authorList>
            <person name="Tanner K."/>
            <person name="Pascual J."/>
            <person name="Mancuso C."/>
            <person name="Pereto J."/>
            <person name="Khalil A."/>
            <person name="Vilanova C."/>
        </authorList>
    </citation>
    <scope>NUCLEOTIDE SEQUENCE [LARGE SCALE GENOMIC DNA]</scope>
    <source>
        <strain evidence="1 2">R4DWN</strain>
    </source>
</reference>